<protein>
    <submittedName>
        <fullName evidence="2">Uncharacterized protein</fullName>
    </submittedName>
</protein>
<gene>
    <name evidence="2" type="ORF">M413DRAFT_26101</name>
</gene>
<reference evidence="2 3" key="1">
    <citation type="submission" date="2014-04" db="EMBL/GenBank/DDBJ databases">
        <authorList>
            <consortium name="DOE Joint Genome Institute"/>
            <person name="Kuo A."/>
            <person name="Gay G."/>
            <person name="Dore J."/>
            <person name="Kohler A."/>
            <person name="Nagy L.G."/>
            <person name="Floudas D."/>
            <person name="Copeland A."/>
            <person name="Barry K.W."/>
            <person name="Cichocki N."/>
            <person name="Veneault-Fourrey C."/>
            <person name="LaButti K."/>
            <person name="Lindquist E.A."/>
            <person name="Lipzen A."/>
            <person name="Lundell T."/>
            <person name="Morin E."/>
            <person name="Murat C."/>
            <person name="Sun H."/>
            <person name="Tunlid A."/>
            <person name="Henrissat B."/>
            <person name="Grigoriev I.V."/>
            <person name="Hibbett D.S."/>
            <person name="Martin F."/>
            <person name="Nordberg H.P."/>
            <person name="Cantor M.N."/>
            <person name="Hua S.X."/>
        </authorList>
    </citation>
    <scope>NUCLEOTIDE SEQUENCE [LARGE SCALE GENOMIC DNA]</scope>
    <source>
        <strain evidence="3">h7</strain>
    </source>
</reference>
<feature type="region of interest" description="Disordered" evidence="1">
    <location>
        <begin position="136"/>
        <end position="176"/>
    </location>
</feature>
<accession>A0A0C3CJ97</accession>
<name>A0A0C3CJ97_HEBCY</name>
<dbReference type="OrthoDB" id="3224221at2759"/>
<feature type="region of interest" description="Disordered" evidence="1">
    <location>
        <begin position="405"/>
        <end position="438"/>
    </location>
</feature>
<feature type="compositionally biased region" description="Low complexity" evidence="1">
    <location>
        <begin position="136"/>
        <end position="149"/>
    </location>
</feature>
<feature type="region of interest" description="Disordered" evidence="1">
    <location>
        <begin position="15"/>
        <end position="43"/>
    </location>
</feature>
<sequence length="554" mass="61493">MISFAGTCTEVDFGANSDLEGGHELPPPSSAGGSFVTAQSSNDDNNSSYLSPLNLLLELSRKGTGTETNPWAIDVEDRAETSFNWRSSALTPWLVNQELLPPSMRIEGIHPGVDLTAQDAPFFDSMSLTSLYSTLTNQSTSRSSGSSNPKRSEDPYDGEDEAEAGENRRNSISNSELFNKMESVERGILHVASMLEALPNKELTESRALTRKLVGLPKRRSPQENALKRKVREHFVAMLGGETALLHQDKRVSISEISAFEVSLKADRANCPPCCSADALRVDLHGQPRSEWNKSVARVSALDYIKSNPASGDNLSNIEKYILTYIKTLHAKVRRLDIQLSYADEEKTKSLERHRCRKANLYQQREIQRSRNVRFEEGFGHRKLTAEGDYFVNGIEDVDYDFLLPETQSSDTPTTTPASLPPASVLPDPAPAIDQQPKTRQCNVYPPAIRKSARLAGMQLPAHATVAQLPNPEQQTDDANVPILEDSDEEDDAVSALNANATAKVPEPLNRFIPQSFLEAFDISRRHLWFPAMEKEIQRWDDRGVVTPVPRPPD</sequence>
<evidence type="ECO:0000256" key="1">
    <source>
        <dbReference type="SAM" id="MobiDB-lite"/>
    </source>
</evidence>
<keyword evidence="3" id="KW-1185">Reference proteome</keyword>
<proteinExistence type="predicted"/>
<dbReference type="AlphaFoldDB" id="A0A0C3CJ97"/>
<dbReference type="Proteomes" id="UP000053424">
    <property type="component" value="Unassembled WGS sequence"/>
</dbReference>
<feature type="compositionally biased region" description="Low complexity" evidence="1">
    <location>
        <begin position="409"/>
        <end position="423"/>
    </location>
</feature>
<evidence type="ECO:0000313" key="3">
    <source>
        <dbReference type="Proteomes" id="UP000053424"/>
    </source>
</evidence>
<dbReference type="EMBL" id="KN831775">
    <property type="protein sequence ID" value="KIM43806.1"/>
    <property type="molecule type" value="Genomic_DNA"/>
</dbReference>
<evidence type="ECO:0000313" key="2">
    <source>
        <dbReference type="EMBL" id="KIM43806.1"/>
    </source>
</evidence>
<feature type="compositionally biased region" description="Acidic residues" evidence="1">
    <location>
        <begin position="155"/>
        <end position="164"/>
    </location>
</feature>
<organism evidence="2 3">
    <name type="scientific">Hebeloma cylindrosporum</name>
    <dbReference type="NCBI Taxonomy" id="76867"/>
    <lineage>
        <taxon>Eukaryota</taxon>
        <taxon>Fungi</taxon>
        <taxon>Dikarya</taxon>
        <taxon>Basidiomycota</taxon>
        <taxon>Agaricomycotina</taxon>
        <taxon>Agaricomycetes</taxon>
        <taxon>Agaricomycetidae</taxon>
        <taxon>Agaricales</taxon>
        <taxon>Agaricineae</taxon>
        <taxon>Hymenogastraceae</taxon>
        <taxon>Hebeloma</taxon>
    </lineage>
</organism>
<reference evidence="3" key="2">
    <citation type="submission" date="2015-01" db="EMBL/GenBank/DDBJ databases">
        <title>Evolutionary Origins and Diversification of the Mycorrhizal Mutualists.</title>
        <authorList>
            <consortium name="DOE Joint Genome Institute"/>
            <consortium name="Mycorrhizal Genomics Consortium"/>
            <person name="Kohler A."/>
            <person name="Kuo A."/>
            <person name="Nagy L.G."/>
            <person name="Floudas D."/>
            <person name="Copeland A."/>
            <person name="Barry K.W."/>
            <person name="Cichocki N."/>
            <person name="Veneault-Fourrey C."/>
            <person name="LaButti K."/>
            <person name="Lindquist E.A."/>
            <person name="Lipzen A."/>
            <person name="Lundell T."/>
            <person name="Morin E."/>
            <person name="Murat C."/>
            <person name="Riley R."/>
            <person name="Ohm R."/>
            <person name="Sun H."/>
            <person name="Tunlid A."/>
            <person name="Henrissat B."/>
            <person name="Grigoriev I.V."/>
            <person name="Hibbett D.S."/>
            <person name="Martin F."/>
        </authorList>
    </citation>
    <scope>NUCLEOTIDE SEQUENCE [LARGE SCALE GENOMIC DNA]</scope>
    <source>
        <strain evidence="3">h7</strain>
    </source>
</reference>
<dbReference type="HOGENOM" id="CLU_491797_0_0_1"/>